<dbReference type="Proteomes" id="UP001609175">
    <property type="component" value="Unassembled WGS sequence"/>
</dbReference>
<evidence type="ECO:0000256" key="3">
    <source>
        <dbReference type="ARBA" id="ARBA00022679"/>
    </source>
</evidence>
<dbReference type="InterPro" id="IPR006162">
    <property type="entry name" value="Ppantetheine_attach_site"/>
</dbReference>
<dbReference type="Proteomes" id="UP001609176">
    <property type="component" value="Unassembled WGS sequence"/>
</dbReference>
<evidence type="ECO:0000313" key="8">
    <source>
        <dbReference type="Proteomes" id="UP001609175"/>
    </source>
</evidence>
<keyword evidence="1" id="KW-0596">Phosphopantetheine</keyword>
<proteinExistence type="predicted"/>
<dbReference type="PANTHER" id="PTHR43775">
    <property type="entry name" value="FATTY ACID SYNTHASE"/>
    <property type="match status" value="1"/>
</dbReference>
<evidence type="ECO:0000313" key="6">
    <source>
        <dbReference type="EMBL" id="MFH5232196.1"/>
    </source>
</evidence>
<keyword evidence="3" id="KW-0808">Transferase</keyword>
<keyword evidence="10" id="KW-1185">Reference proteome</keyword>
<evidence type="ECO:0000256" key="2">
    <source>
        <dbReference type="ARBA" id="ARBA00022553"/>
    </source>
</evidence>
<comment type="caution">
    <text evidence="5">The sequence shown here is derived from an EMBL/GenBank/DDBJ whole genome shotgun (WGS) entry which is preliminary data.</text>
</comment>
<keyword evidence="2" id="KW-0597">Phosphoprotein</keyword>
<dbReference type="RefSeq" id="WP_395117155.1">
    <property type="nucleotide sequence ID" value="NZ_JBIMSN010000138.1"/>
</dbReference>
<name>A0ABW7JTC5_9NOCA</name>
<dbReference type="InterPro" id="IPR009081">
    <property type="entry name" value="PP-bd_ACP"/>
</dbReference>
<dbReference type="PROSITE" id="PS00012">
    <property type="entry name" value="PHOSPHOPANTETHEINE"/>
    <property type="match status" value="1"/>
</dbReference>
<evidence type="ECO:0000313" key="10">
    <source>
        <dbReference type="Proteomes" id="UP001609219"/>
    </source>
</evidence>
<dbReference type="InterPro" id="IPR036736">
    <property type="entry name" value="ACP-like_sf"/>
</dbReference>
<dbReference type="SMART" id="SM01294">
    <property type="entry name" value="PKS_PP_betabranch"/>
    <property type="match status" value="1"/>
</dbReference>
<dbReference type="PROSITE" id="PS50075">
    <property type="entry name" value="CARRIER"/>
    <property type="match status" value="1"/>
</dbReference>
<dbReference type="Gene3D" id="1.10.1200.10">
    <property type="entry name" value="ACP-like"/>
    <property type="match status" value="1"/>
</dbReference>
<gene>
    <name evidence="7" type="ORF">ACHIPV_00125</name>
    <name evidence="5" type="ORF">ACHIPZ_22600</name>
    <name evidence="6" type="ORF">ACHIRB_27030</name>
</gene>
<reference evidence="8 9" key="1">
    <citation type="submission" date="2024-10" db="EMBL/GenBank/DDBJ databases">
        <authorList>
            <person name="Riesco R."/>
        </authorList>
    </citation>
    <scope>NUCLEOTIDE SEQUENCE [LARGE SCALE GENOMIC DNA]</scope>
    <source>
        <strain evidence="7 9">NCIMB 15448</strain>
        <strain evidence="5 8">NCIMB 15449</strain>
        <strain evidence="6 10">NCIMB 15450</strain>
    </source>
</reference>
<sequence length="159" mass="17236">MDGADRAKAVLDLVREHVAVVANTQLVDPATTFADLGLDSLAAVELRNRLARATGFRLPSTLVFDYPTPRAVADFVTSALGTRSAPSSLERISGALRQIETLLTSLTDEDDRESARATLSRFEAEMRAQLGSKQDEATALDSVTDDELFDLVDEEFGSF</sequence>
<dbReference type="PANTHER" id="PTHR43775:SF51">
    <property type="entry name" value="INACTIVE PHENOLPHTHIOCEROL SYNTHESIS POLYKETIDE SYNTHASE TYPE I PKS1-RELATED"/>
    <property type="match status" value="1"/>
</dbReference>
<dbReference type="Proteomes" id="UP001609219">
    <property type="component" value="Unassembled WGS sequence"/>
</dbReference>
<dbReference type="EMBL" id="JBIMSO010000067">
    <property type="protein sequence ID" value="MFH5210975.1"/>
    <property type="molecule type" value="Genomic_DNA"/>
</dbReference>
<dbReference type="Pfam" id="PF00550">
    <property type="entry name" value="PP-binding"/>
    <property type="match status" value="1"/>
</dbReference>
<dbReference type="SUPFAM" id="SSF47336">
    <property type="entry name" value="ACP-like"/>
    <property type="match status" value="1"/>
</dbReference>
<dbReference type="InterPro" id="IPR020806">
    <property type="entry name" value="PKS_PP-bd"/>
</dbReference>
<protein>
    <submittedName>
        <fullName evidence="5">Phosphopantetheine-binding protein</fullName>
    </submittedName>
</protein>
<evidence type="ECO:0000313" key="7">
    <source>
        <dbReference type="EMBL" id="MFH5240294.1"/>
    </source>
</evidence>
<dbReference type="InterPro" id="IPR050091">
    <property type="entry name" value="PKS_NRPS_Biosynth_Enz"/>
</dbReference>
<evidence type="ECO:0000256" key="1">
    <source>
        <dbReference type="ARBA" id="ARBA00022450"/>
    </source>
</evidence>
<evidence type="ECO:0000259" key="4">
    <source>
        <dbReference type="PROSITE" id="PS50075"/>
    </source>
</evidence>
<dbReference type="EMBL" id="JBIMSN010000138">
    <property type="protein sequence ID" value="MFH5232196.1"/>
    <property type="molecule type" value="Genomic_DNA"/>
</dbReference>
<organism evidence="5 8">
    <name type="scientific">Antrihabitans spumae</name>
    <dbReference type="NCBI Taxonomy" id="3373370"/>
    <lineage>
        <taxon>Bacteria</taxon>
        <taxon>Bacillati</taxon>
        <taxon>Actinomycetota</taxon>
        <taxon>Actinomycetes</taxon>
        <taxon>Mycobacteriales</taxon>
        <taxon>Nocardiaceae</taxon>
        <taxon>Antrihabitans</taxon>
    </lineage>
</organism>
<evidence type="ECO:0000313" key="5">
    <source>
        <dbReference type="EMBL" id="MFH5210975.1"/>
    </source>
</evidence>
<accession>A0ABW7JTC5</accession>
<dbReference type="EMBL" id="JBIMSP010000001">
    <property type="protein sequence ID" value="MFH5240294.1"/>
    <property type="molecule type" value="Genomic_DNA"/>
</dbReference>
<feature type="domain" description="Carrier" evidence="4">
    <location>
        <begin position="4"/>
        <end position="80"/>
    </location>
</feature>
<dbReference type="SMART" id="SM00823">
    <property type="entry name" value="PKS_PP"/>
    <property type="match status" value="1"/>
</dbReference>
<evidence type="ECO:0000313" key="9">
    <source>
        <dbReference type="Proteomes" id="UP001609176"/>
    </source>
</evidence>